<dbReference type="RefSeq" id="WP_184069642.1">
    <property type="nucleotide sequence ID" value="NZ_JACHNZ010000026.1"/>
</dbReference>
<sequence>MLRGMMGQGRWLLAGVAGVALGLGGAWLSVRGGLGSGAAKSGPWETSAFTGSADADLRTRAGVAVAGLLALSAKEAVYFNAGEDSAGAPLDGRCRYRVSGADPQARWWSVTLYGADHFLVANAERRFSFHMRNVPRAGPDAFAFDVAPTGAGAGWLPTGGQAHFALTLRAYNPDPAIIGRPDRANLPKIEKVACA</sequence>
<dbReference type="PIRSF" id="PIRSF009471">
    <property type="entry name" value="UCP009471"/>
    <property type="match status" value="1"/>
</dbReference>
<dbReference type="Proteomes" id="UP000566324">
    <property type="component" value="Unassembled WGS sequence"/>
</dbReference>
<dbReference type="EMBL" id="JACHNZ010000026">
    <property type="protein sequence ID" value="MBB4632697.1"/>
    <property type="molecule type" value="Genomic_DNA"/>
</dbReference>
<evidence type="ECO:0000313" key="2">
    <source>
        <dbReference type="EMBL" id="MBB4632697.1"/>
    </source>
</evidence>
<comment type="caution">
    <text evidence="2">The sequence shown here is derived from an EMBL/GenBank/DDBJ whole genome shotgun (WGS) entry which is preliminary data.</text>
</comment>
<evidence type="ECO:0000259" key="1">
    <source>
        <dbReference type="Pfam" id="PF06742"/>
    </source>
</evidence>
<dbReference type="AlphaFoldDB" id="A0A7W7B2B1"/>
<dbReference type="PANTHER" id="PTHR36509">
    <property type="entry name" value="BLL3101 PROTEIN"/>
    <property type="match status" value="1"/>
</dbReference>
<dbReference type="InterPro" id="IPR037049">
    <property type="entry name" value="DUF1214_C_sf"/>
</dbReference>
<name>A0A7W7B2B1_9SPHN</name>
<feature type="domain" description="DUF1214" evidence="1">
    <location>
        <begin position="75"/>
        <end position="174"/>
    </location>
</feature>
<dbReference type="SUPFAM" id="SSF160935">
    <property type="entry name" value="VPA0735-like"/>
    <property type="match status" value="1"/>
</dbReference>
<organism evidence="2 3">
    <name type="scientific">Sphingosinicella soli</name>
    <dbReference type="NCBI Taxonomy" id="333708"/>
    <lineage>
        <taxon>Bacteria</taxon>
        <taxon>Pseudomonadati</taxon>
        <taxon>Pseudomonadota</taxon>
        <taxon>Alphaproteobacteria</taxon>
        <taxon>Sphingomonadales</taxon>
        <taxon>Sphingosinicellaceae</taxon>
        <taxon>Sphingosinicella</taxon>
    </lineage>
</organism>
<dbReference type="InterPro" id="IPR010621">
    <property type="entry name" value="DUF1214"/>
</dbReference>
<dbReference type="Gene3D" id="2.60.120.600">
    <property type="entry name" value="Domain of unknown function DUF1214, C-terminal domain"/>
    <property type="match status" value="1"/>
</dbReference>
<accession>A0A7W7B2B1</accession>
<dbReference type="Pfam" id="PF06742">
    <property type="entry name" value="DUF1214"/>
    <property type="match status" value="1"/>
</dbReference>
<gene>
    <name evidence="2" type="ORF">GGQ98_002324</name>
</gene>
<protein>
    <recommendedName>
        <fullName evidence="1">DUF1214 domain-containing protein</fullName>
    </recommendedName>
</protein>
<dbReference type="PANTHER" id="PTHR36509:SF2">
    <property type="entry name" value="BLL3101 PROTEIN"/>
    <property type="match status" value="1"/>
</dbReference>
<evidence type="ECO:0000313" key="3">
    <source>
        <dbReference type="Proteomes" id="UP000566324"/>
    </source>
</evidence>
<proteinExistence type="predicted"/>
<keyword evidence="3" id="KW-1185">Reference proteome</keyword>
<dbReference type="InterPro" id="IPR012038">
    <property type="entry name" value="UCP009471"/>
</dbReference>
<reference evidence="2 3" key="1">
    <citation type="submission" date="2020-08" db="EMBL/GenBank/DDBJ databases">
        <title>Genomic Encyclopedia of Type Strains, Phase IV (KMG-IV): sequencing the most valuable type-strain genomes for metagenomic binning, comparative biology and taxonomic classification.</title>
        <authorList>
            <person name="Goeker M."/>
        </authorList>
    </citation>
    <scope>NUCLEOTIDE SEQUENCE [LARGE SCALE GENOMIC DNA]</scope>
    <source>
        <strain evidence="2 3">DSM 17328</strain>
    </source>
</reference>